<dbReference type="EMBL" id="JAUESC010000382">
    <property type="protein sequence ID" value="KAK0587421.1"/>
    <property type="molecule type" value="Genomic_DNA"/>
</dbReference>
<sequence>MGRVVGAILNCGQQLSRWNASNRKALRFDIKRVQDELRQVSLQTDLDRPNSSTINSWFPPVITVSSPHSSWPPLSPSTAILSPELSPRAAPIHVPQAAAPQLHSPVDSPPVDPMPLSSSSAADSPSASAAHLETPGLQQLTISAGPESTIPAAAIQSSTTGACPA</sequence>
<feature type="compositionally biased region" description="Low complexity" evidence="1">
    <location>
        <begin position="114"/>
        <end position="130"/>
    </location>
</feature>
<proteinExistence type="predicted"/>
<dbReference type="Proteomes" id="UP001168877">
    <property type="component" value="Unassembled WGS sequence"/>
</dbReference>
<reference evidence="2" key="2">
    <citation type="submission" date="2023-06" db="EMBL/GenBank/DDBJ databases">
        <authorList>
            <person name="Swenson N.G."/>
            <person name="Wegrzyn J.L."/>
            <person name="Mcevoy S.L."/>
        </authorList>
    </citation>
    <scope>NUCLEOTIDE SEQUENCE</scope>
    <source>
        <strain evidence="2">NS2018</strain>
        <tissue evidence="2">Leaf</tissue>
    </source>
</reference>
<accession>A0AA39S7Z6</accession>
<dbReference type="AlphaFoldDB" id="A0AA39S7Z6"/>
<feature type="region of interest" description="Disordered" evidence="1">
    <location>
        <begin position="91"/>
        <end position="145"/>
    </location>
</feature>
<organism evidence="2 3">
    <name type="scientific">Acer saccharum</name>
    <name type="common">Sugar maple</name>
    <dbReference type="NCBI Taxonomy" id="4024"/>
    <lineage>
        <taxon>Eukaryota</taxon>
        <taxon>Viridiplantae</taxon>
        <taxon>Streptophyta</taxon>
        <taxon>Embryophyta</taxon>
        <taxon>Tracheophyta</taxon>
        <taxon>Spermatophyta</taxon>
        <taxon>Magnoliopsida</taxon>
        <taxon>eudicotyledons</taxon>
        <taxon>Gunneridae</taxon>
        <taxon>Pentapetalae</taxon>
        <taxon>rosids</taxon>
        <taxon>malvids</taxon>
        <taxon>Sapindales</taxon>
        <taxon>Sapindaceae</taxon>
        <taxon>Hippocastanoideae</taxon>
        <taxon>Acereae</taxon>
        <taxon>Acer</taxon>
    </lineage>
</organism>
<keyword evidence="3" id="KW-1185">Reference proteome</keyword>
<comment type="caution">
    <text evidence="2">The sequence shown here is derived from an EMBL/GenBank/DDBJ whole genome shotgun (WGS) entry which is preliminary data.</text>
</comment>
<reference evidence="2" key="1">
    <citation type="journal article" date="2022" name="Plant J.">
        <title>Strategies of tolerance reflected in two North American maple genomes.</title>
        <authorList>
            <person name="McEvoy S.L."/>
            <person name="Sezen U.U."/>
            <person name="Trouern-Trend A."/>
            <person name="McMahon S.M."/>
            <person name="Schaberg P.G."/>
            <person name="Yang J."/>
            <person name="Wegrzyn J.L."/>
            <person name="Swenson N.G."/>
        </authorList>
    </citation>
    <scope>NUCLEOTIDE SEQUENCE</scope>
    <source>
        <strain evidence="2">NS2018</strain>
    </source>
</reference>
<evidence type="ECO:0000313" key="2">
    <source>
        <dbReference type="EMBL" id="KAK0587421.1"/>
    </source>
</evidence>
<evidence type="ECO:0000256" key="1">
    <source>
        <dbReference type="SAM" id="MobiDB-lite"/>
    </source>
</evidence>
<gene>
    <name evidence="2" type="ORF">LWI29_022579</name>
</gene>
<evidence type="ECO:0000313" key="3">
    <source>
        <dbReference type="Proteomes" id="UP001168877"/>
    </source>
</evidence>
<protein>
    <submittedName>
        <fullName evidence="2">Uncharacterized protein</fullName>
    </submittedName>
</protein>
<name>A0AA39S7Z6_ACESA</name>